<sequence length="54" mass="5930">GAIGSPDGETDGGKWQKEKQGTTCVEGVEVLGYIERCIFELPDPKVCFTRQVQE</sequence>
<proteinExistence type="predicted"/>
<accession>A0A8H6E0F1</accession>
<evidence type="ECO:0000313" key="2">
    <source>
        <dbReference type="Proteomes" id="UP000541154"/>
    </source>
</evidence>
<dbReference type="Proteomes" id="UP000541154">
    <property type="component" value="Unassembled WGS sequence"/>
</dbReference>
<organism evidence="1 2">
    <name type="scientific">Petromyces alliaceus</name>
    <name type="common">Aspergillus alliaceus</name>
    <dbReference type="NCBI Taxonomy" id="209559"/>
    <lineage>
        <taxon>Eukaryota</taxon>
        <taxon>Fungi</taxon>
        <taxon>Dikarya</taxon>
        <taxon>Ascomycota</taxon>
        <taxon>Pezizomycotina</taxon>
        <taxon>Eurotiomycetes</taxon>
        <taxon>Eurotiomycetidae</taxon>
        <taxon>Eurotiales</taxon>
        <taxon>Aspergillaceae</taxon>
        <taxon>Aspergillus</taxon>
        <taxon>Aspergillus subgen. Circumdati</taxon>
    </lineage>
</organism>
<protein>
    <submittedName>
        <fullName evidence="1">Uncharacterized protein</fullName>
    </submittedName>
</protein>
<dbReference type="EMBL" id="SPNV01000942">
    <property type="protein sequence ID" value="KAF5854729.1"/>
    <property type="molecule type" value="Genomic_DNA"/>
</dbReference>
<keyword evidence="2" id="KW-1185">Reference proteome</keyword>
<name>A0A8H6E0F1_PETAA</name>
<dbReference type="AlphaFoldDB" id="A0A8H6E0F1"/>
<feature type="non-terminal residue" evidence="1">
    <location>
        <position position="1"/>
    </location>
</feature>
<reference evidence="1 2" key="1">
    <citation type="submission" date="2019-04" db="EMBL/GenBank/DDBJ databases">
        <title>Aspergillus burnettii sp. nov., novel species from soil in southeast Queensland.</title>
        <authorList>
            <person name="Gilchrist C.L.M."/>
            <person name="Pitt J.I."/>
            <person name="Lange L."/>
            <person name="Lacey H.J."/>
            <person name="Vuong D."/>
            <person name="Midgley D.J."/>
            <person name="Greenfield P."/>
            <person name="Bradbury M."/>
            <person name="Lacey E."/>
            <person name="Busk P.K."/>
            <person name="Pilgaard B."/>
            <person name="Chooi Y.H."/>
            <person name="Piggott A.M."/>
        </authorList>
    </citation>
    <scope>NUCLEOTIDE SEQUENCE [LARGE SCALE GENOMIC DNA]</scope>
    <source>
        <strain evidence="1 2">FRR 5400</strain>
    </source>
</reference>
<comment type="caution">
    <text evidence="1">The sequence shown here is derived from an EMBL/GenBank/DDBJ whole genome shotgun (WGS) entry which is preliminary data.</text>
</comment>
<evidence type="ECO:0000313" key="1">
    <source>
        <dbReference type="EMBL" id="KAF5854729.1"/>
    </source>
</evidence>
<gene>
    <name evidence="1" type="ORF">ETB97_012749</name>
</gene>